<dbReference type="SUPFAM" id="SSF88946">
    <property type="entry name" value="Sigma2 domain of RNA polymerase sigma factors"/>
    <property type="match status" value="1"/>
</dbReference>
<dbReference type="EMBL" id="FKBS01000013">
    <property type="protein sequence ID" value="SAI10229.1"/>
    <property type="molecule type" value="Genomic_DNA"/>
</dbReference>
<keyword evidence="4" id="KW-0804">Transcription</keyword>
<feature type="domain" description="RNA polymerase sigma-70 region 2" evidence="5">
    <location>
        <begin position="33"/>
        <end position="98"/>
    </location>
</feature>
<dbReference type="InterPro" id="IPR039425">
    <property type="entry name" value="RNA_pol_sigma-70-like"/>
</dbReference>
<dbReference type="SUPFAM" id="SSF88659">
    <property type="entry name" value="Sigma3 and sigma4 domains of RNA polymerase sigma factors"/>
    <property type="match status" value="1"/>
</dbReference>
<evidence type="ECO:0000256" key="2">
    <source>
        <dbReference type="ARBA" id="ARBA00023015"/>
    </source>
</evidence>
<evidence type="ECO:0000256" key="3">
    <source>
        <dbReference type="ARBA" id="ARBA00023082"/>
    </source>
</evidence>
<dbReference type="GO" id="GO:0016987">
    <property type="term" value="F:sigma factor activity"/>
    <property type="evidence" value="ECO:0007669"/>
    <property type="project" value="UniProtKB-KW"/>
</dbReference>
<dbReference type="Proteomes" id="UP000077037">
    <property type="component" value="Unassembled WGS sequence"/>
</dbReference>
<proteinExistence type="inferred from homology"/>
<comment type="similarity">
    <text evidence="1">Belongs to the sigma-70 factor family. ECF subfamily.</text>
</comment>
<protein>
    <submittedName>
        <fullName evidence="7">ECF sigma factor</fullName>
    </submittedName>
</protein>
<dbReference type="GO" id="GO:0003677">
    <property type="term" value="F:DNA binding"/>
    <property type="evidence" value="ECO:0007669"/>
    <property type="project" value="InterPro"/>
</dbReference>
<evidence type="ECO:0000313" key="8">
    <source>
        <dbReference type="Proteomes" id="UP000077037"/>
    </source>
</evidence>
<dbReference type="Gene3D" id="1.10.1740.10">
    <property type="match status" value="1"/>
</dbReference>
<dbReference type="AlphaFoldDB" id="A0A157MNU5"/>
<accession>A0A157MNU5</accession>
<evidence type="ECO:0000313" key="7">
    <source>
        <dbReference type="EMBL" id="SAI10229.1"/>
    </source>
</evidence>
<evidence type="ECO:0000256" key="1">
    <source>
        <dbReference type="ARBA" id="ARBA00010641"/>
    </source>
</evidence>
<evidence type="ECO:0000259" key="5">
    <source>
        <dbReference type="Pfam" id="PF04542"/>
    </source>
</evidence>
<keyword evidence="2" id="KW-0805">Transcription regulation</keyword>
<dbReference type="InterPro" id="IPR013324">
    <property type="entry name" value="RNA_pol_sigma_r3/r4-like"/>
</dbReference>
<reference evidence="7 8" key="1">
    <citation type="submission" date="2016-03" db="EMBL/GenBank/DDBJ databases">
        <authorList>
            <consortium name="Pathogen Informatics"/>
        </authorList>
    </citation>
    <scope>NUCLEOTIDE SEQUENCE [LARGE SCALE GENOMIC DNA]</scope>
    <source>
        <strain evidence="7 8">NCTC13364</strain>
    </source>
</reference>
<dbReference type="OrthoDB" id="8589148at2"/>
<dbReference type="NCBIfam" id="TIGR02937">
    <property type="entry name" value="sigma70-ECF"/>
    <property type="match status" value="1"/>
</dbReference>
<dbReference type="PANTHER" id="PTHR43133:SF63">
    <property type="entry name" value="RNA POLYMERASE SIGMA FACTOR FECI-RELATED"/>
    <property type="match status" value="1"/>
</dbReference>
<dbReference type="InterPro" id="IPR014284">
    <property type="entry name" value="RNA_pol_sigma-70_dom"/>
</dbReference>
<keyword evidence="3" id="KW-0731">Sigma factor</keyword>
<dbReference type="InterPro" id="IPR013325">
    <property type="entry name" value="RNA_pol_sigma_r2"/>
</dbReference>
<organism evidence="7 8">
    <name type="scientific">Bordetella ansorpii</name>
    <dbReference type="NCBI Taxonomy" id="288768"/>
    <lineage>
        <taxon>Bacteria</taxon>
        <taxon>Pseudomonadati</taxon>
        <taxon>Pseudomonadota</taxon>
        <taxon>Betaproteobacteria</taxon>
        <taxon>Burkholderiales</taxon>
        <taxon>Alcaligenaceae</taxon>
        <taxon>Bordetella</taxon>
    </lineage>
</organism>
<evidence type="ECO:0000259" key="6">
    <source>
        <dbReference type="Pfam" id="PF08281"/>
    </source>
</evidence>
<dbReference type="GO" id="GO:0006352">
    <property type="term" value="P:DNA-templated transcription initiation"/>
    <property type="evidence" value="ECO:0007669"/>
    <property type="project" value="InterPro"/>
</dbReference>
<name>A0A157MNU5_9BORD</name>
<gene>
    <name evidence="7" type="primary">bupI_2</name>
    <name evidence="7" type="ORF">SAMEA1982600_01295</name>
</gene>
<dbReference type="Pfam" id="PF04542">
    <property type="entry name" value="Sigma70_r2"/>
    <property type="match status" value="1"/>
</dbReference>
<dbReference type="RefSeq" id="WP_066410197.1">
    <property type="nucleotide sequence ID" value="NZ_FKBS01000013.1"/>
</dbReference>
<dbReference type="InterPro" id="IPR036388">
    <property type="entry name" value="WH-like_DNA-bd_sf"/>
</dbReference>
<dbReference type="Gene3D" id="1.10.10.10">
    <property type="entry name" value="Winged helix-like DNA-binding domain superfamily/Winged helix DNA-binding domain"/>
    <property type="match status" value="1"/>
</dbReference>
<sequence>MTRPNRFKGDHSGVQHEGLAAAGSGQGRLQKLLVERYEALKAQIAHRLGGSAAESAGDALHDAYVRLASMESLEHVQYPRTYLVNAAVNSVIDRLRGDVRFASEEEVDALFETAADEAPGPDQELMDRQRMQHAFAALETLPARQRELLLSYRVGEVDTETLAQRWGISPGMVRREIRQAHKACVAALQKIDAGGTA</sequence>
<evidence type="ECO:0000256" key="4">
    <source>
        <dbReference type="ARBA" id="ARBA00023163"/>
    </source>
</evidence>
<dbReference type="Pfam" id="PF08281">
    <property type="entry name" value="Sigma70_r4_2"/>
    <property type="match status" value="1"/>
</dbReference>
<dbReference type="InterPro" id="IPR013249">
    <property type="entry name" value="RNA_pol_sigma70_r4_t2"/>
</dbReference>
<dbReference type="PANTHER" id="PTHR43133">
    <property type="entry name" value="RNA POLYMERASE ECF-TYPE SIGMA FACTO"/>
    <property type="match status" value="1"/>
</dbReference>
<feature type="domain" description="RNA polymerase sigma factor 70 region 4 type 2" evidence="6">
    <location>
        <begin position="136"/>
        <end position="184"/>
    </location>
</feature>
<dbReference type="InterPro" id="IPR007627">
    <property type="entry name" value="RNA_pol_sigma70_r2"/>
</dbReference>